<dbReference type="EMBL" id="JAHFXS010000871">
    <property type="protein sequence ID" value="KAG9981290.1"/>
    <property type="molecule type" value="Genomic_DNA"/>
</dbReference>
<dbReference type="AlphaFoldDB" id="A0A9P8FR64"/>
<protein>
    <submittedName>
        <fullName evidence="2">Uncharacterized protein</fullName>
    </submittedName>
</protein>
<keyword evidence="3" id="KW-1185">Reference proteome</keyword>
<accession>A0A9P8FR64</accession>
<organism evidence="2 3">
    <name type="scientific">Aureobasidium melanogenum</name>
    <name type="common">Aureobasidium pullulans var. melanogenum</name>
    <dbReference type="NCBI Taxonomy" id="46634"/>
    <lineage>
        <taxon>Eukaryota</taxon>
        <taxon>Fungi</taxon>
        <taxon>Dikarya</taxon>
        <taxon>Ascomycota</taxon>
        <taxon>Pezizomycotina</taxon>
        <taxon>Dothideomycetes</taxon>
        <taxon>Dothideomycetidae</taxon>
        <taxon>Dothideales</taxon>
        <taxon>Saccotheciaceae</taxon>
        <taxon>Aureobasidium</taxon>
    </lineage>
</organism>
<feature type="region of interest" description="Disordered" evidence="1">
    <location>
        <begin position="1"/>
        <end position="54"/>
    </location>
</feature>
<comment type="caution">
    <text evidence="2">The sequence shown here is derived from an EMBL/GenBank/DDBJ whole genome shotgun (WGS) entry which is preliminary data.</text>
</comment>
<feature type="non-terminal residue" evidence="2">
    <location>
        <position position="54"/>
    </location>
</feature>
<evidence type="ECO:0000313" key="3">
    <source>
        <dbReference type="Proteomes" id="UP000729357"/>
    </source>
</evidence>
<evidence type="ECO:0000313" key="2">
    <source>
        <dbReference type="EMBL" id="KAG9981290.1"/>
    </source>
</evidence>
<gene>
    <name evidence="2" type="ORF">KCU98_g7560</name>
</gene>
<evidence type="ECO:0000256" key="1">
    <source>
        <dbReference type="SAM" id="MobiDB-lite"/>
    </source>
</evidence>
<sequence>MSGMGKRFGFKRSNTNQDEPITINEITGRDGQNKNAGSSKLGPEHGVPEEILEG</sequence>
<dbReference type="Proteomes" id="UP000729357">
    <property type="component" value="Unassembled WGS sequence"/>
</dbReference>
<name>A0A9P8FR64_AURME</name>
<proteinExistence type="predicted"/>
<reference evidence="2" key="2">
    <citation type="submission" date="2021-08" db="EMBL/GenBank/DDBJ databases">
        <authorList>
            <person name="Gostincar C."/>
            <person name="Sun X."/>
            <person name="Song Z."/>
            <person name="Gunde-Cimerman N."/>
        </authorList>
    </citation>
    <scope>NUCLEOTIDE SEQUENCE</scope>
    <source>
        <strain evidence="2">EXF-9298</strain>
    </source>
</reference>
<reference evidence="2" key="1">
    <citation type="journal article" date="2021" name="J Fungi (Basel)">
        <title>Virulence traits and population genomics of the black yeast Aureobasidium melanogenum.</title>
        <authorList>
            <person name="Cernosa A."/>
            <person name="Sun X."/>
            <person name="Gostincar C."/>
            <person name="Fang C."/>
            <person name="Gunde-Cimerman N."/>
            <person name="Song Z."/>
        </authorList>
    </citation>
    <scope>NUCLEOTIDE SEQUENCE</scope>
    <source>
        <strain evidence="2">EXF-9298</strain>
    </source>
</reference>